<evidence type="ECO:0000313" key="3">
    <source>
        <dbReference type="Proteomes" id="UP000251241"/>
    </source>
</evidence>
<keyword evidence="1" id="KW-0472">Membrane</keyword>
<organism evidence="2 3">
    <name type="scientific">Sphingobacterium multivorum</name>
    <dbReference type="NCBI Taxonomy" id="28454"/>
    <lineage>
        <taxon>Bacteria</taxon>
        <taxon>Pseudomonadati</taxon>
        <taxon>Bacteroidota</taxon>
        <taxon>Sphingobacteriia</taxon>
        <taxon>Sphingobacteriales</taxon>
        <taxon>Sphingobacteriaceae</taxon>
        <taxon>Sphingobacterium</taxon>
    </lineage>
</organism>
<keyword evidence="1" id="KW-0812">Transmembrane</keyword>
<name>A0A2X2JIT3_SPHMU</name>
<keyword evidence="1" id="KW-1133">Transmembrane helix</keyword>
<evidence type="ECO:0000313" key="2">
    <source>
        <dbReference type="EMBL" id="SPZ92086.1"/>
    </source>
</evidence>
<protein>
    <submittedName>
        <fullName evidence="2">Uncharacterized protein</fullName>
    </submittedName>
</protein>
<dbReference type="AlphaFoldDB" id="A0A2X2JIT3"/>
<proteinExistence type="predicted"/>
<feature type="transmembrane region" description="Helical" evidence="1">
    <location>
        <begin position="28"/>
        <end position="46"/>
    </location>
</feature>
<dbReference type="Proteomes" id="UP000251241">
    <property type="component" value="Unassembled WGS sequence"/>
</dbReference>
<accession>A0A2X2JIT3</accession>
<evidence type="ECO:0000256" key="1">
    <source>
        <dbReference type="SAM" id="Phobius"/>
    </source>
</evidence>
<dbReference type="EMBL" id="UAUU01000011">
    <property type="protein sequence ID" value="SPZ92086.1"/>
    <property type="molecule type" value="Genomic_DNA"/>
</dbReference>
<reference evidence="2 3" key="1">
    <citation type="submission" date="2018-06" db="EMBL/GenBank/DDBJ databases">
        <authorList>
            <consortium name="Pathogen Informatics"/>
            <person name="Doyle S."/>
        </authorList>
    </citation>
    <scope>NUCLEOTIDE SEQUENCE [LARGE SCALE GENOMIC DNA]</scope>
    <source>
        <strain evidence="2 3">NCTC11343</strain>
    </source>
</reference>
<sequence>MNGLKTRLLFIRIAVFYVSYFRCRNIGVLIRVPGMVLLIILLHIEIQVQLQEGVYLLYKVTSPQI</sequence>
<gene>
    <name evidence="2" type="ORF">NCTC11343_04140</name>
</gene>